<feature type="domain" description="Chalcone isomerase" evidence="3">
    <location>
        <begin position="181"/>
        <end position="413"/>
    </location>
</feature>
<dbReference type="FunCoup" id="C4JZF8">
    <property type="interactions" value="122"/>
</dbReference>
<sequence>MSSHLPIRRALYQCIRRSHPSIWHLPQQQQTRLLSSSRSLRSTANPLRNASGAGRKGSTDQKMTMALCVAGMISCGVAMFGAIQIYFPQGAKKTGQEGQDGHKPSTGNTGGIKLDGPPGLNSGSDPTLIIDGVEQVPTGNSTIPHFPKVIRLPASLDSPSSRPESVRQIGDEIKKGDGREEDYYLLGLGIRTVSFLSIQVYVVGLYIAASDMAALQQRLVRQAASPSVSGAPNESAVTATSLVPQEKDDLKKALLDPEQGEEVWNQVLKDAGIRTAIRIVPTRNTDFLHLRDGWVRAITGRAQKANAKAKELAAKSEPGAPPQSDFADDSFGKAMGDFKALLGGGVRKNVPKGQTLLLLRDKVGALEILYQPGNSKPMIWLGEVVDERISRLLWMQYLAGKSVASEGARKDIIEGVMGIVERPVGTVEQMVA</sequence>
<dbReference type="OMA" id="FMHLRDG"/>
<dbReference type="Pfam" id="PF16035">
    <property type="entry name" value="Chalcone_2"/>
    <property type="match status" value="1"/>
</dbReference>
<dbReference type="Gene3D" id="3.50.70.10">
    <property type="match status" value="1"/>
</dbReference>
<evidence type="ECO:0000313" key="4">
    <source>
        <dbReference type="EMBL" id="EEP82694.1"/>
    </source>
</evidence>
<dbReference type="eggNOG" id="ENOG502RGD3">
    <property type="taxonomic scope" value="Eukaryota"/>
</dbReference>
<dbReference type="HOGENOM" id="CLU_038840_1_1_1"/>
<dbReference type="PANTHER" id="PTHR47284">
    <property type="entry name" value="FATTY-ACID-BINDING PROTEIN 2"/>
    <property type="match status" value="1"/>
</dbReference>
<evidence type="ECO:0000313" key="5">
    <source>
        <dbReference type="Proteomes" id="UP000002058"/>
    </source>
</evidence>
<feature type="transmembrane region" description="Helical" evidence="2">
    <location>
        <begin position="65"/>
        <end position="87"/>
    </location>
</feature>
<feature type="region of interest" description="Disordered" evidence="1">
    <location>
        <begin position="92"/>
        <end position="125"/>
    </location>
</feature>
<dbReference type="VEuPathDB" id="FungiDB:UREG_07559"/>
<dbReference type="EMBL" id="CH476619">
    <property type="protein sequence ID" value="EEP82694.1"/>
    <property type="molecule type" value="Genomic_DNA"/>
</dbReference>
<organism evidence="4 5">
    <name type="scientific">Uncinocarpus reesii (strain UAMH 1704)</name>
    <dbReference type="NCBI Taxonomy" id="336963"/>
    <lineage>
        <taxon>Eukaryota</taxon>
        <taxon>Fungi</taxon>
        <taxon>Dikarya</taxon>
        <taxon>Ascomycota</taxon>
        <taxon>Pezizomycotina</taxon>
        <taxon>Eurotiomycetes</taxon>
        <taxon>Eurotiomycetidae</taxon>
        <taxon>Onygenales</taxon>
        <taxon>Onygenaceae</taxon>
        <taxon>Uncinocarpus</taxon>
    </lineage>
</organism>
<dbReference type="GeneID" id="8443929"/>
<dbReference type="InterPro" id="IPR016088">
    <property type="entry name" value="Chalcone_isomerase_3-sand"/>
</dbReference>
<feature type="region of interest" description="Disordered" evidence="1">
    <location>
        <begin position="29"/>
        <end position="59"/>
    </location>
</feature>
<dbReference type="RefSeq" id="XP_002582786.1">
    <property type="nucleotide sequence ID" value="XM_002582740.1"/>
</dbReference>
<protein>
    <recommendedName>
        <fullName evidence="3">Chalcone isomerase domain-containing protein</fullName>
    </recommendedName>
</protein>
<reference evidence="5" key="1">
    <citation type="journal article" date="2009" name="Genome Res.">
        <title>Comparative genomic analyses of the human fungal pathogens Coccidioides and their relatives.</title>
        <authorList>
            <person name="Sharpton T.J."/>
            <person name="Stajich J.E."/>
            <person name="Rounsley S.D."/>
            <person name="Gardner M.J."/>
            <person name="Wortman J.R."/>
            <person name="Jordar V.S."/>
            <person name="Maiti R."/>
            <person name="Kodira C.D."/>
            <person name="Neafsey D.E."/>
            <person name="Zeng Q."/>
            <person name="Hung C.-Y."/>
            <person name="McMahan C."/>
            <person name="Muszewska A."/>
            <person name="Grynberg M."/>
            <person name="Mandel M.A."/>
            <person name="Kellner E.M."/>
            <person name="Barker B.M."/>
            <person name="Galgiani J.N."/>
            <person name="Orbach M.J."/>
            <person name="Kirkland T.N."/>
            <person name="Cole G.T."/>
            <person name="Henn M.R."/>
            <person name="Birren B.W."/>
            <person name="Taylor J.W."/>
        </authorList>
    </citation>
    <scope>NUCLEOTIDE SEQUENCE [LARGE SCALE GENOMIC DNA]</scope>
    <source>
        <strain evidence="5">UAMH 1704</strain>
    </source>
</reference>
<dbReference type="InterPro" id="IPR036298">
    <property type="entry name" value="Chalcone_isomerase_sf"/>
</dbReference>
<dbReference type="Proteomes" id="UP000002058">
    <property type="component" value="Unassembled WGS sequence"/>
</dbReference>
<accession>C4JZF8</accession>
<dbReference type="KEGG" id="ure:UREG_07559"/>
<dbReference type="STRING" id="336963.C4JZF8"/>
<dbReference type="OrthoDB" id="18193at2759"/>
<dbReference type="SUPFAM" id="SSF54626">
    <property type="entry name" value="Chalcone isomerase"/>
    <property type="match status" value="1"/>
</dbReference>
<evidence type="ECO:0000259" key="3">
    <source>
        <dbReference type="Pfam" id="PF16035"/>
    </source>
</evidence>
<keyword evidence="5" id="KW-1185">Reference proteome</keyword>
<name>C4JZF8_UNCRE</name>
<dbReference type="PANTHER" id="PTHR47284:SF3">
    <property type="entry name" value="FATTY-ACID-BINDING PROTEIN 2"/>
    <property type="match status" value="1"/>
</dbReference>
<keyword evidence="2" id="KW-0472">Membrane</keyword>
<keyword evidence="2" id="KW-0812">Transmembrane</keyword>
<dbReference type="InParanoid" id="C4JZF8"/>
<keyword evidence="2" id="KW-1133">Transmembrane helix</keyword>
<dbReference type="InterPro" id="IPR016087">
    <property type="entry name" value="Chalcone_isomerase"/>
</dbReference>
<dbReference type="GO" id="GO:0016872">
    <property type="term" value="F:intramolecular lyase activity"/>
    <property type="evidence" value="ECO:0007669"/>
    <property type="project" value="InterPro"/>
</dbReference>
<evidence type="ECO:0000256" key="1">
    <source>
        <dbReference type="SAM" id="MobiDB-lite"/>
    </source>
</evidence>
<gene>
    <name evidence="4" type="ORF">UREG_07559</name>
</gene>
<dbReference type="AlphaFoldDB" id="C4JZF8"/>
<proteinExistence type="predicted"/>
<feature type="compositionally biased region" description="Low complexity" evidence="1">
    <location>
        <begin position="29"/>
        <end position="43"/>
    </location>
</feature>
<evidence type="ECO:0000256" key="2">
    <source>
        <dbReference type="SAM" id="Phobius"/>
    </source>
</evidence>